<dbReference type="AlphaFoldDB" id="A0A1G1YLW3"/>
<feature type="domain" description="Glycosyltransferase subfamily 4-like N-terminal" evidence="2">
    <location>
        <begin position="15"/>
        <end position="168"/>
    </location>
</feature>
<evidence type="ECO:0000259" key="1">
    <source>
        <dbReference type="Pfam" id="PF00534"/>
    </source>
</evidence>
<proteinExistence type="predicted"/>
<dbReference type="Pfam" id="PF13439">
    <property type="entry name" value="Glyco_transf_4"/>
    <property type="match status" value="1"/>
</dbReference>
<dbReference type="PANTHER" id="PTHR45947">
    <property type="entry name" value="SULFOQUINOVOSYL TRANSFERASE SQD2"/>
    <property type="match status" value="1"/>
</dbReference>
<organism evidence="3 4">
    <name type="scientific">Candidatus Buchananbacteria bacterium RIFCSPLOWO2_01_FULL_39_33</name>
    <dbReference type="NCBI Taxonomy" id="1797543"/>
    <lineage>
        <taxon>Bacteria</taxon>
        <taxon>Candidatus Buchananiibacteriota</taxon>
    </lineage>
</organism>
<feature type="domain" description="Glycosyl transferase family 1" evidence="1">
    <location>
        <begin position="182"/>
        <end position="350"/>
    </location>
</feature>
<dbReference type="Proteomes" id="UP000177376">
    <property type="component" value="Unassembled WGS sequence"/>
</dbReference>
<dbReference type="GO" id="GO:0016757">
    <property type="term" value="F:glycosyltransferase activity"/>
    <property type="evidence" value="ECO:0007669"/>
    <property type="project" value="InterPro"/>
</dbReference>
<dbReference type="SUPFAM" id="SSF53756">
    <property type="entry name" value="UDP-Glycosyltransferase/glycogen phosphorylase"/>
    <property type="match status" value="1"/>
</dbReference>
<gene>
    <name evidence="3" type="ORF">A3A02_03965</name>
</gene>
<evidence type="ECO:0008006" key="5">
    <source>
        <dbReference type="Google" id="ProtNLM"/>
    </source>
</evidence>
<dbReference type="Gene3D" id="3.40.50.2000">
    <property type="entry name" value="Glycogen Phosphorylase B"/>
    <property type="match status" value="2"/>
</dbReference>
<dbReference type="InterPro" id="IPR028098">
    <property type="entry name" value="Glyco_trans_4-like_N"/>
</dbReference>
<evidence type="ECO:0000313" key="4">
    <source>
        <dbReference type="Proteomes" id="UP000177376"/>
    </source>
</evidence>
<evidence type="ECO:0000259" key="2">
    <source>
        <dbReference type="Pfam" id="PF13439"/>
    </source>
</evidence>
<dbReference type="Pfam" id="PF00534">
    <property type="entry name" value="Glycos_transf_1"/>
    <property type="match status" value="1"/>
</dbReference>
<accession>A0A1G1YLW3</accession>
<name>A0A1G1YLW3_9BACT</name>
<evidence type="ECO:0000313" key="3">
    <source>
        <dbReference type="EMBL" id="OGY52650.1"/>
    </source>
</evidence>
<dbReference type="CDD" id="cd03801">
    <property type="entry name" value="GT4_PimA-like"/>
    <property type="match status" value="1"/>
</dbReference>
<dbReference type="InterPro" id="IPR050194">
    <property type="entry name" value="Glycosyltransferase_grp1"/>
</dbReference>
<comment type="caution">
    <text evidence="3">The sequence shown here is derived from an EMBL/GenBank/DDBJ whole genome shotgun (WGS) entry which is preliminary data.</text>
</comment>
<reference evidence="3 4" key="1">
    <citation type="journal article" date="2016" name="Nat. Commun.">
        <title>Thousands of microbial genomes shed light on interconnected biogeochemical processes in an aquifer system.</title>
        <authorList>
            <person name="Anantharaman K."/>
            <person name="Brown C.T."/>
            <person name="Hug L.A."/>
            <person name="Sharon I."/>
            <person name="Castelle C.J."/>
            <person name="Probst A.J."/>
            <person name="Thomas B.C."/>
            <person name="Singh A."/>
            <person name="Wilkins M.J."/>
            <person name="Karaoz U."/>
            <person name="Brodie E.L."/>
            <person name="Williams K.H."/>
            <person name="Hubbard S.S."/>
            <person name="Banfield J.F."/>
        </authorList>
    </citation>
    <scope>NUCLEOTIDE SEQUENCE [LARGE SCALE GENOMIC DNA]</scope>
</reference>
<sequence length="370" mass="41944">MKKTLLVTYFFPPAIGGIESYYLNLSANLPAADLVVLTQNNQTAEKFDSNQKYKIYRTDFFGGLMPPRWWPLKRQIGKIIKEEGIKQLVFGHFHPLAVLGNYFGLPYFLFVHGTDVKQIKNNLWQKIIFKKVYKNCQKIIANSKYLAQEINKIVGDKSKVEVVYPGVNYSVLQSQAELLLNKKQELVIKEDDLVMLSLGRLIKQKNFEAIIKSMPDLLKSFPNLKYVIAGDGPELGNLKDLTARLDLKSRVEFVGPVDNIDDNKKVYYQLADLFVSVSNIGEGFGISYLEAQASGLSVIASKFGGSAEAVIDRQTGILVEPDNLKQIKKAISELLNDKQKRKTYGQAGRRLVRDKFNWSNQVDKIKEILK</sequence>
<protein>
    <recommendedName>
        <fullName evidence="5">Glycosyl transferase family 1 domain-containing protein</fullName>
    </recommendedName>
</protein>
<dbReference type="PANTHER" id="PTHR45947:SF3">
    <property type="entry name" value="SULFOQUINOVOSYL TRANSFERASE SQD2"/>
    <property type="match status" value="1"/>
</dbReference>
<dbReference type="EMBL" id="MHIM01000013">
    <property type="protein sequence ID" value="OGY52650.1"/>
    <property type="molecule type" value="Genomic_DNA"/>
</dbReference>
<dbReference type="InterPro" id="IPR001296">
    <property type="entry name" value="Glyco_trans_1"/>
</dbReference>